<evidence type="ECO:0000256" key="8">
    <source>
        <dbReference type="HAMAP-Rule" id="MF_00210"/>
    </source>
</evidence>
<gene>
    <name evidence="8 10" type="primary">aroA</name>
    <name evidence="10" type="ORF">CF67_01102</name>
</gene>
<dbReference type="CDD" id="cd01556">
    <property type="entry name" value="EPSP_synthase"/>
    <property type="match status" value="1"/>
</dbReference>
<protein>
    <recommendedName>
        <fullName evidence="8">3-phosphoshikimate 1-carboxyvinyltransferase</fullName>
        <ecNumber evidence="8">2.5.1.19</ecNumber>
    </recommendedName>
    <alternativeName>
        <fullName evidence="8">5-enolpyruvylshikimate-3-phosphate synthase</fullName>
        <shortName evidence="8">EPSP synthase</shortName>
        <shortName evidence="8">EPSPS</shortName>
    </alternativeName>
</protein>
<feature type="binding site" evidence="8">
    <location>
        <position position="22"/>
    </location>
    <ligand>
        <name>3-phosphoshikimate</name>
        <dbReference type="ChEBI" id="CHEBI:145989"/>
    </ligand>
</feature>
<accession>A0A084CPM7</accession>
<dbReference type="FunFam" id="3.65.10.10:FF:000003">
    <property type="entry name" value="3-phosphoshikimate 1-carboxyvinyltransferase"/>
    <property type="match status" value="1"/>
</dbReference>
<name>A0A084CPM7_9GAMM</name>
<dbReference type="PANTHER" id="PTHR21090:SF5">
    <property type="entry name" value="PENTAFUNCTIONAL AROM POLYPEPTIDE"/>
    <property type="match status" value="1"/>
</dbReference>
<dbReference type="PIRSF" id="PIRSF000505">
    <property type="entry name" value="EPSPS"/>
    <property type="match status" value="1"/>
</dbReference>
<feature type="binding site" evidence="8">
    <location>
        <position position="27"/>
    </location>
    <ligand>
        <name>3-phosphoshikimate</name>
        <dbReference type="ChEBI" id="CHEBI:145989"/>
    </ligand>
</feature>
<organism evidence="10 11">
    <name type="scientific">Candidatus Photodesmus blepharonis</name>
    <dbReference type="NCBI Taxonomy" id="1179155"/>
    <lineage>
        <taxon>Bacteria</taxon>
        <taxon>Pseudomonadati</taxon>
        <taxon>Pseudomonadota</taxon>
        <taxon>Gammaproteobacteria</taxon>
        <taxon>Vibrionales</taxon>
        <taxon>Vibrionaceae</taxon>
        <taxon>Candidatus Photodesmus</taxon>
    </lineage>
</organism>
<dbReference type="EC" id="2.5.1.19" evidence="8"/>
<dbReference type="Pfam" id="PF00275">
    <property type="entry name" value="EPSP_synthase"/>
    <property type="match status" value="1"/>
</dbReference>
<comment type="caution">
    <text evidence="10">The sequence shown here is derived from an EMBL/GenBank/DDBJ whole genome shotgun (WGS) entry which is preliminary data.</text>
</comment>
<dbReference type="InterPro" id="IPR006264">
    <property type="entry name" value="EPSP_synthase"/>
</dbReference>
<evidence type="ECO:0000256" key="5">
    <source>
        <dbReference type="ARBA" id="ARBA00022679"/>
    </source>
</evidence>
<proteinExistence type="inferred from homology"/>
<feature type="domain" description="Enolpyruvate transferase" evidence="9">
    <location>
        <begin position="7"/>
        <end position="421"/>
    </location>
</feature>
<dbReference type="OrthoDB" id="9809920at2"/>
<reference evidence="10 11" key="1">
    <citation type="submission" date="2014-03" db="EMBL/GenBank/DDBJ databases">
        <title>Selection and divergence in the genomes of co-occurring obligate luminous symbionts with specific hosts.</title>
        <authorList>
            <person name="Hendry T.A."/>
            <person name="de Wet J.R."/>
            <person name="Dunlap P.V."/>
        </authorList>
    </citation>
    <scope>NUCLEOTIDE SEQUENCE [LARGE SCALE GENOMIC DNA]</scope>
    <source>
        <strain evidence="10 11">Ppalp.1</strain>
    </source>
</reference>
<dbReference type="FunFam" id="3.65.10.10:FF:000004">
    <property type="entry name" value="3-phosphoshikimate 1-carboxyvinyltransferase"/>
    <property type="match status" value="1"/>
</dbReference>
<dbReference type="RefSeq" id="WP_034412970.1">
    <property type="nucleotide sequence ID" value="NZ_JGVK01000001.1"/>
</dbReference>
<dbReference type="eggNOG" id="COG0128">
    <property type="taxonomic scope" value="Bacteria"/>
</dbReference>
<dbReference type="GO" id="GO:0003866">
    <property type="term" value="F:3-phosphoshikimate 1-carboxyvinyltransferase activity"/>
    <property type="evidence" value="ECO:0007669"/>
    <property type="project" value="UniProtKB-UniRule"/>
</dbReference>
<dbReference type="SUPFAM" id="SSF55205">
    <property type="entry name" value="EPT/RTPC-like"/>
    <property type="match status" value="1"/>
</dbReference>
<dbReference type="PROSITE" id="PS00885">
    <property type="entry name" value="EPSP_SYNTHASE_2"/>
    <property type="match status" value="1"/>
</dbReference>
<sequence length="426" mass="47109">MKNLTLQSITKVNGEITLPGSKSISSRVLLIAALSEGTTRLINLLDSNDITYMLNALSKLGIKYQFSKDKKTCEVKGLGKPFQTFKKSELFLGNSGIAIRLLTAVLCLSEGEYILTGESRMKERPIGHLVQALLEAGARIEYLENSHFPPLKIVGTSLKKNFFLLNSSISSQFLSALLISAPLLQSHTTIKIKCKLVSKTYIDTTLHVMKHFGIKIINNNYKEFLIPKGQYYVTPGDFMAEGDASSASYFLAAGAIKGGEIKVKGVDKNSIQGDIQFANVLEKMGAKIEWGENYIISRVGPLQGIDIDCNHIPDSAMTLAITALFAKGKTKVRNIYNWRVKETDRLSAMTKELRKLGAKIEEGRDYITITPVNQLKHATINTYNDHRMAMCFSLVALSDAGVTINGFQCISKTFPNYFDNLAKLSK</sequence>
<evidence type="ECO:0000256" key="1">
    <source>
        <dbReference type="ARBA" id="ARBA00004811"/>
    </source>
</evidence>
<keyword evidence="11" id="KW-1185">Reference proteome</keyword>
<keyword evidence="6 8" id="KW-0057">Aromatic amino acid biosynthesis</keyword>
<dbReference type="InterPro" id="IPR001986">
    <property type="entry name" value="Enolpyruvate_Tfrase_dom"/>
</dbReference>
<comment type="subunit">
    <text evidence="8">Monomer.</text>
</comment>
<feature type="binding site" evidence="8">
    <location>
        <position position="314"/>
    </location>
    <ligand>
        <name>3-phosphoshikimate</name>
        <dbReference type="ChEBI" id="CHEBI:145989"/>
    </ligand>
</feature>
<dbReference type="NCBIfam" id="TIGR01356">
    <property type="entry name" value="aroA"/>
    <property type="match status" value="1"/>
</dbReference>
<dbReference type="InterPro" id="IPR013792">
    <property type="entry name" value="RNA3'P_cycl/enolpyr_Trfase_a/b"/>
</dbReference>
<dbReference type="Proteomes" id="UP000053784">
    <property type="component" value="Unassembled WGS sequence"/>
</dbReference>
<evidence type="ECO:0000313" key="10">
    <source>
        <dbReference type="EMBL" id="KEY91756.1"/>
    </source>
</evidence>
<comment type="function">
    <text evidence="8">Catalyzes the transfer of the enolpyruvyl moiety of phosphoenolpyruvate (PEP) to the 5-hydroxyl of shikimate-3-phosphate (S3P) to produce enolpyruvyl shikimate-3-phosphate and inorganic phosphate.</text>
</comment>
<feature type="binding site" evidence="8">
    <location>
        <position position="172"/>
    </location>
    <ligand>
        <name>phosphoenolpyruvate</name>
        <dbReference type="ChEBI" id="CHEBI:58702"/>
    </ligand>
</feature>
<comment type="pathway">
    <text evidence="1 8">Metabolic intermediate biosynthesis; chorismate biosynthesis; chorismate from D-erythrose 4-phosphate and phosphoenolpyruvate: step 6/7.</text>
</comment>
<dbReference type="EMBL" id="JGVK01000001">
    <property type="protein sequence ID" value="KEY91756.1"/>
    <property type="molecule type" value="Genomic_DNA"/>
</dbReference>
<feature type="binding site" evidence="8">
    <location>
        <position position="337"/>
    </location>
    <ligand>
        <name>3-phosphoshikimate</name>
        <dbReference type="ChEBI" id="CHEBI:145989"/>
    </ligand>
</feature>
<feature type="binding site" evidence="8">
    <location>
        <position position="387"/>
    </location>
    <ligand>
        <name>phosphoenolpyruvate</name>
        <dbReference type="ChEBI" id="CHEBI:58702"/>
    </ligand>
</feature>
<feature type="binding site" evidence="8">
    <location>
        <position position="23"/>
    </location>
    <ligand>
        <name>3-phosphoshikimate</name>
        <dbReference type="ChEBI" id="CHEBI:145989"/>
    </ligand>
</feature>
<feature type="binding site" evidence="8">
    <location>
        <position position="124"/>
    </location>
    <ligand>
        <name>phosphoenolpyruvate</name>
        <dbReference type="ChEBI" id="CHEBI:58702"/>
    </ligand>
</feature>
<feature type="binding site" evidence="8">
    <location>
        <position position="341"/>
    </location>
    <ligand>
        <name>3-phosphoshikimate</name>
        <dbReference type="ChEBI" id="CHEBI:145989"/>
    </ligand>
</feature>
<dbReference type="AlphaFoldDB" id="A0A084CPM7"/>
<feature type="binding site" evidence="8">
    <location>
        <position position="172"/>
    </location>
    <ligand>
        <name>3-phosphoshikimate</name>
        <dbReference type="ChEBI" id="CHEBI:145989"/>
    </ligand>
</feature>
<comment type="catalytic activity">
    <reaction evidence="7">
        <text>3-phosphoshikimate + phosphoenolpyruvate = 5-O-(1-carboxyvinyl)-3-phosphoshikimate + phosphate</text>
        <dbReference type="Rhea" id="RHEA:21256"/>
        <dbReference type="ChEBI" id="CHEBI:43474"/>
        <dbReference type="ChEBI" id="CHEBI:57701"/>
        <dbReference type="ChEBI" id="CHEBI:58702"/>
        <dbReference type="ChEBI" id="CHEBI:145989"/>
        <dbReference type="EC" id="2.5.1.19"/>
    </reaction>
    <physiologicalReaction direction="left-to-right" evidence="7">
        <dbReference type="Rhea" id="RHEA:21257"/>
    </physiologicalReaction>
</comment>
<feature type="binding site" evidence="8">
    <location>
        <position position="412"/>
    </location>
    <ligand>
        <name>phosphoenolpyruvate</name>
        <dbReference type="ChEBI" id="CHEBI:58702"/>
    </ligand>
</feature>
<feature type="binding site" evidence="8">
    <location>
        <position position="22"/>
    </location>
    <ligand>
        <name>phosphoenolpyruvate</name>
        <dbReference type="ChEBI" id="CHEBI:58702"/>
    </ligand>
</feature>
<keyword evidence="5 8" id="KW-0808">Transferase</keyword>
<dbReference type="UniPathway" id="UPA00053">
    <property type="reaction ID" value="UER00089"/>
</dbReference>
<evidence type="ECO:0000256" key="7">
    <source>
        <dbReference type="ARBA" id="ARBA00044633"/>
    </source>
</evidence>
<dbReference type="GO" id="GO:0005737">
    <property type="term" value="C:cytoplasm"/>
    <property type="evidence" value="ECO:0007669"/>
    <property type="project" value="UniProtKB-SubCell"/>
</dbReference>
<dbReference type="GO" id="GO:0009073">
    <property type="term" value="P:aromatic amino acid family biosynthetic process"/>
    <property type="evidence" value="ECO:0007669"/>
    <property type="project" value="UniProtKB-KW"/>
</dbReference>
<evidence type="ECO:0000256" key="3">
    <source>
        <dbReference type="ARBA" id="ARBA00022490"/>
    </source>
</evidence>
<feature type="binding site" evidence="8">
    <location>
        <position position="198"/>
    </location>
    <ligand>
        <name>3-phosphoshikimate</name>
        <dbReference type="ChEBI" id="CHEBI:145989"/>
    </ligand>
</feature>
<dbReference type="STRING" id="1179155.CF67_01102"/>
<dbReference type="GO" id="GO:0009423">
    <property type="term" value="P:chorismate biosynthetic process"/>
    <property type="evidence" value="ECO:0007669"/>
    <property type="project" value="UniProtKB-UniRule"/>
</dbReference>
<feature type="binding site" evidence="8">
    <location>
        <position position="170"/>
    </location>
    <ligand>
        <name>3-phosphoshikimate</name>
        <dbReference type="ChEBI" id="CHEBI:145989"/>
    </ligand>
</feature>
<evidence type="ECO:0000313" key="11">
    <source>
        <dbReference type="Proteomes" id="UP000053784"/>
    </source>
</evidence>
<comment type="subcellular location">
    <subcellularLocation>
        <location evidence="8">Cytoplasm</location>
    </subcellularLocation>
</comment>
<evidence type="ECO:0000256" key="6">
    <source>
        <dbReference type="ARBA" id="ARBA00023141"/>
    </source>
</evidence>
<keyword evidence="3 8" id="KW-0963">Cytoplasm</keyword>
<dbReference type="HAMAP" id="MF_00210">
    <property type="entry name" value="EPSP_synth"/>
    <property type="match status" value="1"/>
</dbReference>
<dbReference type="InterPro" id="IPR036968">
    <property type="entry name" value="Enolpyruvate_Tfrase_sf"/>
</dbReference>
<comment type="similarity">
    <text evidence="2 8">Belongs to the EPSP synthase family.</text>
</comment>
<dbReference type="GO" id="GO:0008652">
    <property type="term" value="P:amino acid biosynthetic process"/>
    <property type="evidence" value="ECO:0007669"/>
    <property type="project" value="UniProtKB-KW"/>
</dbReference>
<evidence type="ECO:0000259" key="9">
    <source>
        <dbReference type="Pfam" id="PF00275"/>
    </source>
</evidence>
<dbReference type="Gene3D" id="3.65.10.10">
    <property type="entry name" value="Enolpyruvate transferase domain"/>
    <property type="match status" value="2"/>
</dbReference>
<evidence type="ECO:0000256" key="2">
    <source>
        <dbReference type="ARBA" id="ARBA00009948"/>
    </source>
</evidence>
<dbReference type="InterPro" id="IPR023193">
    <property type="entry name" value="EPSP_synthase_CS"/>
</dbReference>
<dbReference type="PROSITE" id="PS00104">
    <property type="entry name" value="EPSP_SYNTHASE_1"/>
    <property type="match status" value="1"/>
</dbReference>
<feature type="active site" description="Proton acceptor" evidence="8">
    <location>
        <position position="314"/>
    </location>
</feature>
<feature type="binding site" evidence="8">
    <location>
        <position position="96"/>
    </location>
    <ligand>
        <name>phosphoenolpyruvate</name>
        <dbReference type="ChEBI" id="CHEBI:58702"/>
    </ligand>
</feature>
<keyword evidence="4 8" id="KW-0028">Amino-acid biosynthesis</keyword>
<feature type="binding site" evidence="8">
    <location>
        <position position="171"/>
    </location>
    <ligand>
        <name>3-phosphoshikimate</name>
        <dbReference type="ChEBI" id="CHEBI:145989"/>
    </ligand>
</feature>
<dbReference type="PANTHER" id="PTHR21090">
    <property type="entry name" value="AROM/DEHYDROQUINATE SYNTHASE"/>
    <property type="match status" value="1"/>
</dbReference>
<feature type="binding site" evidence="8">
    <location>
        <position position="345"/>
    </location>
    <ligand>
        <name>phosphoenolpyruvate</name>
        <dbReference type="ChEBI" id="CHEBI:58702"/>
    </ligand>
</feature>
<evidence type="ECO:0000256" key="4">
    <source>
        <dbReference type="ARBA" id="ARBA00022605"/>
    </source>
</evidence>